<dbReference type="Proteomes" id="UP000823619">
    <property type="component" value="Unassembled WGS sequence"/>
</dbReference>
<protein>
    <submittedName>
        <fullName evidence="3">Type II toxin-antitoxin system RelB/DinJ family antitoxin</fullName>
    </submittedName>
</protein>
<sequence>MGQATLSMRVDDTLKKKFDMICDDFGLTSTAAITVFMKTVVRERRIPFEIKASGRDQINKEAWEAFLEMRTQAAAAGVQDLTLDEINAEIQNARNER</sequence>
<dbReference type="PANTHER" id="PTHR38781">
    <property type="entry name" value="ANTITOXIN DINJ-RELATED"/>
    <property type="match status" value="1"/>
</dbReference>
<accession>A0A9D9EC04</accession>
<comment type="caution">
    <text evidence="3">The sequence shown here is derived from an EMBL/GenBank/DDBJ whole genome shotgun (WGS) entry which is preliminary data.</text>
</comment>
<reference evidence="3" key="1">
    <citation type="submission" date="2020-10" db="EMBL/GenBank/DDBJ databases">
        <authorList>
            <person name="Gilroy R."/>
        </authorList>
    </citation>
    <scope>NUCLEOTIDE SEQUENCE</scope>
    <source>
        <strain evidence="3">D5-748</strain>
    </source>
</reference>
<gene>
    <name evidence="3" type="ORF">IAC23_04545</name>
</gene>
<dbReference type="GO" id="GO:0006355">
    <property type="term" value="P:regulation of DNA-templated transcription"/>
    <property type="evidence" value="ECO:0007669"/>
    <property type="project" value="InterPro"/>
</dbReference>
<dbReference type="NCBIfam" id="TIGR02384">
    <property type="entry name" value="RelB_DinJ"/>
    <property type="match status" value="1"/>
</dbReference>
<evidence type="ECO:0000313" key="3">
    <source>
        <dbReference type="EMBL" id="MBO8444949.1"/>
    </source>
</evidence>
<dbReference type="Pfam" id="PF04221">
    <property type="entry name" value="RelB"/>
    <property type="match status" value="1"/>
</dbReference>
<dbReference type="Gene3D" id="1.10.1220.10">
    <property type="entry name" value="Met repressor-like"/>
    <property type="match status" value="1"/>
</dbReference>
<dbReference type="InterPro" id="IPR007337">
    <property type="entry name" value="RelB/DinJ"/>
</dbReference>
<evidence type="ECO:0000313" key="4">
    <source>
        <dbReference type="Proteomes" id="UP000823619"/>
    </source>
</evidence>
<evidence type="ECO:0000256" key="1">
    <source>
        <dbReference type="ARBA" id="ARBA00010562"/>
    </source>
</evidence>
<dbReference type="EMBL" id="JADIMO010000052">
    <property type="protein sequence ID" value="MBO8444949.1"/>
    <property type="molecule type" value="Genomic_DNA"/>
</dbReference>
<dbReference type="AlphaFoldDB" id="A0A9D9EC04"/>
<dbReference type="GO" id="GO:0006351">
    <property type="term" value="P:DNA-templated transcription"/>
    <property type="evidence" value="ECO:0007669"/>
    <property type="project" value="TreeGrafter"/>
</dbReference>
<comment type="similarity">
    <text evidence="1">Belongs to the RelB/DinJ antitoxin family.</text>
</comment>
<dbReference type="PANTHER" id="PTHR38781:SF1">
    <property type="entry name" value="ANTITOXIN DINJ-RELATED"/>
    <property type="match status" value="1"/>
</dbReference>
<organism evidence="3 4">
    <name type="scientific">Candidatus Cryptobacteroides merdavium</name>
    <dbReference type="NCBI Taxonomy" id="2840769"/>
    <lineage>
        <taxon>Bacteria</taxon>
        <taxon>Pseudomonadati</taxon>
        <taxon>Bacteroidota</taxon>
        <taxon>Bacteroidia</taxon>
        <taxon>Bacteroidales</taxon>
        <taxon>Candidatus Cryptobacteroides</taxon>
    </lineage>
</organism>
<evidence type="ECO:0000256" key="2">
    <source>
        <dbReference type="ARBA" id="ARBA00022649"/>
    </source>
</evidence>
<name>A0A9D9EC04_9BACT</name>
<keyword evidence="2" id="KW-1277">Toxin-antitoxin system</keyword>
<proteinExistence type="inferred from homology"/>
<reference evidence="3" key="2">
    <citation type="journal article" date="2021" name="PeerJ">
        <title>Extensive microbial diversity within the chicken gut microbiome revealed by metagenomics and culture.</title>
        <authorList>
            <person name="Gilroy R."/>
            <person name="Ravi A."/>
            <person name="Getino M."/>
            <person name="Pursley I."/>
            <person name="Horton D.L."/>
            <person name="Alikhan N.F."/>
            <person name="Baker D."/>
            <person name="Gharbi K."/>
            <person name="Hall N."/>
            <person name="Watson M."/>
            <person name="Adriaenssens E.M."/>
            <person name="Foster-Nyarko E."/>
            <person name="Jarju S."/>
            <person name="Secka A."/>
            <person name="Antonio M."/>
            <person name="Oren A."/>
            <person name="Chaudhuri R.R."/>
            <person name="La Ragione R."/>
            <person name="Hildebrand F."/>
            <person name="Pallen M.J."/>
        </authorList>
    </citation>
    <scope>NUCLEOTIDE SEQUENCE</scope>
    <source>
        <strain evidence="3">D5-748</strain>
    </source>
</reference>
<dbReference type="InterPro" id="IPR013321">
    <property type="entry name" value="Arc_rbn_hlx_hlx"/>
</dbReference>